<dbReference type="SUPFAM" id="SSF47781">
    <property type="entry name" value="RuvA domain 2-like"/>
    <property type="match status" value="2"/>
</dbReference>
<proteinExistence type="predicted"/>
<evidence type="ECO:0000259" key="3">
    <source>
        <dbReference type="SMART" id="SM00278"/>
    </source>
</evidence>
<name>A0ABP1RTU9_9HEXA</name>
<dbReference type="Gene3D" id="3.60.10.10">
    <property type="entry name" value="Endonuclease/exonuclease/phosphatase"/>
    <property type="match status" value="1"/>
</dbReference>
<dbReference type="Gene3D" id="1.10.150.320">
    <property type="entry name" value="Photosystem II 12 kDa extrinsic protein"/>
    <property type="match status" value="1"/>
</dbReference>
<dbReference type="Gene3D" id="1.10.150.280">
    <property type="entry name" value="AF1531-like domain"/>
    <property type="match status" value="1"/>
</dbReference>
<feature type="domain" description="Helix-hairpin-helix DNA-binding motif class 1" evidence="3">
    <location>
        <begin position="224"/>
        <end position="243"/>
    </location>
</feature>
<evidence type="ECO:0000313" key="4">
    <source>
        <dbReference type="EMBL" id="CAL8135359.1"/>
    </source>
</evidence>
<feature type="region of interest" description="Disordered" evidence="2">
    <location>
        <begin position="1"/>
        <end position="27"/>
    </location>
</feature>
<dbReference type="SUPFAM" id="SSF56219">
    <property type="entry name" value="DNase I-like"/>
    <property type="match status" value="1"/>
</dbReference>
<feature type="domain" description="Helix-hairpin-helix DNA-binding motif class 1" evidence="3">
    <location>
        <begin position="123"/>
        <end position="142"/>
    </location>
</feature>
<dbReference type="PANTHER" id="PTHR21180:SF32">
    <property type="entry name" value="ENDONUCLEASE_EXONUCLEASE_PHOSPHATASE FAMILY DOMAIN-CONTAINING PROTEIN 1"/>
    <property type="match status" value="1"/>
</dbReference>
<comment type="caution">
    <text evidence="4">The sequence shown here is derived from an EMBL/GenBank/DDBJ whole genome shotgun (WGS) entry which is preliminary data.</text>
</comment>
<dbReference type="InterPro" id="IPR051675">
    <property type="entry name" value="Endo/Exo/Phosphatase_dom_1"/>
</dbReference>
<dbReference type="Pfam" id="PF12836">
    <property type="entry name" value="HHH_3"/>
    <property type="match status" value="2"/>
</dbReference>
<protein>
    <recommendedName>
        <fullName evidence="1">Endonuclease/exonuclease/phosphatase family domain-containing protein 1</fullName>
    </recommendedName>
</protein>
<gene>
    <name evidence="4" type="ORF">ODALV1_LOCUS25947</name>
</gene>
<evidence type="ECO:0000313" key="5">
    <source>
        <dbReference type="Proteomes" id="UP001642540"/>
    </source>
</evidence>
<dbReference type="InterPro" id="IPR010994">
    <property type="entry name" value="RuvA_2-like"/>
</dbReference>
<keyword evidence="5" id="KW-1185">Reference proteome</keyword>
<evidence type="ECO:0000256" key="1">
    <source>
        <dbReference type="ARBA" id="ARBA00015260"/>
    </source>
</evidence>
<feature type="compositionally biased region" description="Polar residues" evidence="2">
    <location>
        <begin position="1"/>
        <end position="12"/>
    </location>
</feature>
<organism evidence="4 5">
    <name type="scientific">Orchesella dallaii</name>
    <dbReference type="NCBI Taxonomy" id="48710"/>
    <lineage>
        <taxon>Eukaryota</taxon>
        <taxon>Metazoa</taxon>
        <taxon>Ecdysozoa</taxon>
        <taxon>Arthropoda</taxon>
        <taxon>Hexapoda</taxon>
        <taxon>Collembola</taxon>
        <taxon>Entomobryomorpha</taxon>
        <taxon>Entomobryoidea</taxon>
        <taxon>Orchesellidae</taxon>
        <taxon>Orchesellinae</taxon>
        <taxon>Orchesella</taxon>
    </lineage>
</organism>
<accession>A0ABP1RTU9</accession>
<evidence type="ECO:0000256" key="2">
    <source>
        <dbReference type="SAM" id="MobiDB-lite"/>
    </source>
</evidence>
<dbReference type="SMART" id="SM00278">
    <property type="entry name" value="HhH1"/>
    <property type="match status" value="3"/>
</dbReference>
<feature type="domain" description="Helix-hairpin-helix DNA-binding motif class 1" evidence="3">
    <location>
        <begin position="153"/>
        <end position="172"/>
    </location>
</feature>
<dbReference type="PANTHER" id="PTHR21180">
    <property type="entry name" value="ENDONUCLEASE/EXONUCLEASE/PHOSPHATASE FAMILY DOMAIN-CONTAINING PROTEIN 1"/>
    <property type="match status" value="1"/>
</dbReference>
<dbReference type="InterPro" id="IPR003583">
    <property type="entry name" value="Hlx-hairpin-Hlx_DNA-bd_motif"/>
</dbReference>
<sequence>MVTMGQGPSSHNASHRNGSRRGLPSRTSIIVNSNGSIINTDPNPLHIDADIVDGSASNNNNVRTPSPLESASYLHQRKSTSSLGRMFLNRKWKKRRGSISASFSINENDIKVELMNINTATEEELMTLPGVNRALARNIVNHRQMIGGFRKVEDLALVSDMGATKLDMIRAEVCVSKRRPGLSLASSKSPSLESISSVAESVPTTVAPSVYPLKRVNVNTANIFDLMTIPGINQALAARIVNYRDKKGTFRSVDDLKRVGISYKRLGAVKMYLTTYEVDSDRSSTVSNFTPGTPASVARLGESSKATSSTSVIKLEEKSRAMCNSGSSTSVKVMIPKPARREYLPSSDLKIIYDLMSVKTPRPEIESEFNFEHNGAPAVRVATWNLEKLTKDKINNPGVMEVITRTILERGISLLTVQEICDVKALEKICSELNNPLLTRNQEWVGYRGTWKWALHNRPMHLSQLDYHLGVLYNTDHFTKVENVDSDSFTPFQNGSLWQFAVFKVESPSSSWMLINVLSTAMEVQFANGYAQDPSKQKDVTEYIKALVDKTEGAMIMGFFNASRAQKGLDNIADLSRLLPQEDEENPYSLWISPRLQEKFAGDSGYVEDGLTHLSIPKGWTWGGQASTYGPLWCTFYSSSNNTDSVQL</sequence>
<reference evidence="4 5" key="1">
    <citation type="submission" date="2024-08" db="EMBL/GenBank/DDBJ databases">
        <authorList>
            <person name="Cucini C."/>
            <person name="Frati F."/>
        </authorList>
    </citation>
    <scope>NUCLEOTIDE SEQUENCE [LARGE SCALE GENOMIC DNA]</scope>
</reference>
<dbReference type="EMBL" id="CAXLJM020000108">
    <property type="protein sequence ID" value="CAL8135359.1"/>
    <property type="molecule type" value="Genomic_DNA"/>
</dbReference>
<dbReference type="InterPro" id="IPR036691">
    <property type="entry name" value="Endo/exonu/phosph_ase_sf"/>
</dbReference>
<dbReference type="Proteomes" id="UP001642540">
    <property type="component" value="Unassembled WGS sequence"/>
</dbReference>